<dbReference type="EMBL" id="AFQF01003842">
    <property type="protein sequence ID" value="EGU74093.1"/>
    <property type="molecule type" value="Genomic_DNA"/>
</dbReference>
<evidence type="ECO:0000313" key="2">
    <source>
        <dbReference type="EMBL" id="EGU74093.1"/>
    </source>
</evidence>
<sequence length="261" mass="30519">MPSESDAHQSQMPQQQKTIGDDTAQMHIPSMNISKRLSTPSVMTLARYRQDVEEEICETALGRPAFSAWRLQSKDSTLFPYHAYDQQDPAELLDTLDFLRTKTTENQDIYQRLVETCYQQLGRWKRWLPYYGITDVIEVKFRFARTVDLDRNYPIHMNIINIEETREKCNIAILRHPSRPHLDVDNACWEHGPHSDECDMRMEEWGEPCIRLAAKEAERRLKLLDDIQHLKKCARDPASANGLRTLEGMAQESCIYDVKYE</sequence>
<dbReference type="OrthoDB" id="3557612at2759"/>
<proteinExistence type="predicted"/>
<gene>
    <name evidence="2" type="ORF">FOXB_15372</name>
</gene>
<comment type="caution">
    <text evidence="2">The sequence shown here is derived from an EMBL/GenBank/DDBJ whole genome shotgun (WGS) entry which is preliminary data.</text>
</comment>
<name>F9G9P0_FUSOF</name>
<protein>
    <submittedName>
        <fullName evidence="2">Uncharacterized protein</fullName>
    </submittedName>
</protein>
<reference evidence="2" key="1">
    <citation type="journal article" date="2012" name="Mol. Plant Microbe Interact.">
        <title>A highly conserved effector in Fusarium oxysporum is required for full virulence on Arabidopsis.</title>
        <authorList>
            <person name="Thatcher L.F."/>
            <person name="Gardiner D.M."/>
            <person name="Kazan K."/>
            <person name="Manners J."/>
        </authorList>
    </citation>
    <scope>NUCLEOTIDE SEQUENCE [LARGE SCALE GENOMIC DNA]</scope>
    <source>
        <strain evidence="2">Fo5176</strain>
    </source>
</reference>
<accession>F9G9P0</accession>
<organism evidence="2">
    <name type="scientific">Fusarium oxysporum (strain Fo5176)</name>
    <name type="common">Fusarium vascular wilt</name>
    <dbReference type="NCBI Taxonomy" id="660025"/>
    <lineage>
        <taxon>Eukaryota</taxon>
        <taxon>Fungi</taxon>
        <taxon>Dikarya</taxon>
        <taxon>Ascomycota</taxon>
        <taxon>Pezizomycotina</taxon>
        <taxon>Sordariomycetes</taxon>
        <taxon>Hypocreomycetidae</taxon>
        <taxon>Hypocreales</taxon>
        <taxon>Nectriaceae</taxon>
        <taxon>Fusarium</taxon>
        <taxon>Fusarium oxysporum species complex</taxon>
    </lineage>
</organism>
<feature type="region of interest" description="Disordered" evidence="1">
    <location>
        <begin position="1"/>
        <end position="22"/>
    </location>
</feature>
<evidence type="ECO:0000256" key="1">
    <source>
        <dbReference type="SAM" id="MobiDB-lite"/>
    </source>
</evidence>
<feature type="compositionally biased region" description="Polar residues" evidence="1">
    <location>
        <begin position="8"/>
        <end position="18"/>
    </location>
</feature>
<dbReference type="AlphaFoldDB" id="F9G9P0"/>